<gene>
    <name evidence="2" type="ORF">HDF14_003712</name>
</gene>
<dbReference type="EMBL" id="JACHEB010000009">
    <property type="protein sequence ID" value="MBB5330079.1"/>
    <property type="molecule type" value="Genomic_DNA"/>
</dbReference>
<evidence type="ECO:0000313" key="3">
    <source>
        <dbReference type="Proteomes" id="UP000535182"/>
    </source>
</evidence>
<dbReference type="SUPFAM" id="SSF50998">
    <property type="entry name" value="Quinoprotein alcohol dehydrogenase-like"/>
    <property type="match status" value="1"/>
</dbReference>
<accession>A0A9X0QGY0</accession>
<evidence type="ECO:0000256" key="1">
    <source>
        <dbReference type="SAM" id="SignalP"/>
    </source>
</evidence>
<dbReference type="InterPro" id="IPR011047">
    <property type="entry name" value="Quinoprotein_ADH-like_sf"/>
</dbReference>
<keyword evidence="3" id="KW-1185">Reference proteome</keyword>
<proteinExistence type="predicted"/>
<sequence>MRLSGGTLKHISNFVLPCLSLFAVSACVHAQVDVLTQHNDNLRTGANLREPMLTPANVNQAQFGMLFKQVVDDQIYTQPPVVTGVAVDGGTRDLVYVTTVNNSVYAFDANDAAAPAPVWHVNFGTPANLHSENFGCLDINGQMGIIGTPVIDKARGVLYVVALTRAGAANGPRTGFLQKLHALDLATG</sequence>
<dbReference type="Gene3D" id="2.130.10.10">
    <property type="entry name" value="YVTN repeat-like/Quinoprotein amine dehydrogenase"/>
    <property type="match status" value="1"/>
</dbReference>
<keyword evidence="1" id="KW-0732">Signal</keyword>
<dbReference type="AlphaFoldDB" id="A0A9X0QGY0"/>
<organism evidence="2 3">
    <name type="scientific">Tunturiibacter gelidiferens</name>
    <dbReference type="NCBI Taxonomy" id="3069689"/>
    <lineage>
        <taxon>Bacteria</taxon>
        <taxon>Pseudomonadati</taxon>
        <taxon>Acidobacteriota</taxon>
        <taxon>Terriglobia</taxon>
        <taxon>Terriglobales</taxon>
        <taxon>Acidobacteriaceae</taxon>
        <taxon>Tunturiibacter</taxon>
    </lineage>
</organism>
<dbReference type="Proteomes" id="UP000535182">
    <property type="component" value="Unassembled WGS sequence"/>
</dbReference>
<reference evidence="2 3" key="1">
    <citation type="submission" date="2020-08" db="EMBL/GenBank/DDBJ databases">
        <title>Genomic Encyclopedia of Type Strains, Phase IV (KMG-V): Genome sequencing to study the core and pangenomes of soil and plant-associated prokaryotes.</title>
        <authorList>
            <person name="Whitman W."/>
        </authorList>
    </citation>
    <scope>NUCLEOTIDE SEQUENCE [LARGE SCALE GENOMIC DNA]</scope>
    <source>
        <strain evidence="2 3">X5P2</strain>
    </source>
</reference>
<name>A0A9X0QGY0_9BACT</name>
<protein>
    <recommendedName>
        <fullName evidence="4">Pyrrolo-quinoline quinone</fullName>
    </recommendedName>
</protein>
<dbReference type="InterPro" id="IPR015943">
    <property type="entry name" value="WD40/YVTN_repeat-like_dom_sf"/>
</dbReference>
<dbReference type="RefSeq" id="WP_183979201.1">
    <property type="nucleotide sequence ID" value="NZ_JACHEB010000009.1"/>
</dbReference>
<evidence type="ECO:0008006" key="4">
    <source>
        <dbReference type="Google" id="ProtNLM"/>
    </source>
</evidence>
<feature type="chain" id="PRO_5040720074" description="Pyrrolo-quinoline quinone" evidence="1">
    <location>
        <begin position="31"/>
        <end position="188"/>
    </location>
</feature>
<evidence type="ECO:0000313" key="2">
    <source>
        <dbReference type="EMBL" id="MBB5330079.1"/>
    </source>
</evidence>
<dbReference type="PROSITE" id="PS51257">
    <property type="entry name" value="PROKAR_LIPOPROTEIN"/>
    <property type="match status" value="1"/>
</dbReference>
<comment type="caution">
    <text evidence="2">The sequence shown here is derived from an EMBL/GenBank/DDBJ whole genome shotgun (WGS) entry which is preliminary data.</text>
</comment>
<feature type="signal peptide" evidence="1">
    <location>
        <begin position="1"/>
        <end position="30"/>
    </location>
</feature>